<dbReference type="AlphaFoldDB" id="A0A7R9FZT5"/>
<accession>A0A7R9FZT5</accession>
<dbReference type="EMBL" id="OC002004">
    <property type="protein sequence ID" value="CAD7261098.1"/>
    <property type="molecule type" value="Genomic_DNA"/>
</dbReference>
<sequence length="164" mass="18395">MQMYVNPTEYMDMTVKSESPDAAEPESICGLPSMVEEHGWGISGNDQGKSGKRSGISLVKLSRHRVIEYRHGFRNPDTDEERFKGDKEEETAPVFGSCDENGGGENAPKRRVEDHGQDGRTERRRTRKLKELTGDARLTEKLGKIDSNGRRCARRPAEAETSNN</sequence>
<name>A0A7R9FZT5_TIMSH</name>
<evidence type="ECO:0000313" key="2">
    <source>
        <dbReference type="EMBL" id="CAD7261098.1"/>
    </source>
</evidence>
<evidence type="ECO:0000256" key="1">
    <source>
        <dbReference type="SAM" id="MobiDB-lite"/>
    </source>
</evidence>
<organism evidence="2">
    <name type="scientific">Timema shepardi</name>
    <name type="common">Walking stick</name>
    <dbReference type="NCBI Taxonomy" id="629360"/>
    <lineage>
        <taxon>Eukaryota</taxon>
        <taxon>Metazoa</taxon>
        <taxon>Ecdysozoa</taxon>
        <taxon>Arthropoda</taxon>
        <taxon>Hexapoda</taxon>
        <taxon>Insecta</taxon>
        <taxon>Pterygota</taxon>
        <taxon>Neoptera</taxon>
        <taxon>Polyneoptera</taxon>
        <taxon>Phasmatodea</taxon>
        <taxon>Timematodea</taxon>
        <taxon>Timematoidea</taxon>
        <taxon>Timematidae</taxon>
        <taxon>Timema</taxon>
    </lineage>
</organism>
<feature type="compositionally biased region" description="Basic and acidic residues" evidence="1">
    <location>
        <begin position="72"/>
        <end position="87"/>
    </location>
</feature>
<proteinExistence type="predicted"/>
<gene>
    <name evidence="2" type="ORF">TSIB3V08_LOCUS5247</name>
</gene>
<feature type="compositionally biased region" description="Basic and acidic residues" evidence="1">
    <location>
        <begin position="107"/>
        <end position="121"/>
    </location>
</feature>
<feature type="compositionally biased region" description="Basic and acidic residues" evidence="1">
    <location>
        <begin position="129"/>
        <end position="149"/>
    </location>
</feature>
<feature type="region of interest" description="Disordered" evidence="1">
    <location>
        <begin position="72"/>
        <end position="164"/>
    </location>
</feature>
<protein>
    <submittedName>
        <fullName evidence="2">Uncharacterized protein</fullName>
    </submittedName>
</protein>
<reference evidence="2" key="1">
    <citation type="submission" date="2020-11" db="EMBL/GenBank/DDBJ databases">
        <authorList>
            <person name="Tran Van P."/>
        </authorList>
    </citation>
    <scope>NUCLEOTIDE SEQUENCE</scope>
</reference>